<dbReference type="AlphaFoldDB" id="A0A9D0YVQ5"/>
<organism evidence="2 3">
    <name type="scientific">Candidatus Avichristensenella intestinipullorum</name>
    <dbReference type="NCBI Taxonomy" id="2840693"/>
    <lineage>
        <taxon>Bacteria</taxon>
        <taxon>Bacillati</taxon>
        <taxon>Bacillota</taxon>
        <taxon>Clostridia</taxon>
        <taxon>Candidatus Avichristensenella</taxon>
    </lineage>
</organism>
<feature type="compositionally biased region" description="Basic and acidic residues" evidence="1">
    <location>
        <begin position="39"/>
        <end position="48"/>
    </location>
</feature>
<reference evidence="2" key="2">
    <citation type="journal article" date="2021" name="PeerJ">
        <title>Extensive microbial diversity within the chicken gut microbiome revealed by metagenomics and culture.</title>
        <authorList>
            <person name="Gilroy R."/>
            <person name="Ravi A."/>
            <person name="Getino M."/>
            <person name="Pursley I."/>
            <person name="Horton D.L."/>
            <person name="Alikhan N.F."/>
            <person name="Baker D."/>
            <person name="Gharbi K."/>
            <person name="Hall N."/>
            <person name="Watson M."/>
            <person name="Adriaenssens E.M."/>
            <person name="Foster-Nyarko E."/>
            <person name="Jarju S."/>
            <person name="Secka A."/>
            <person name="Antonio M."/>
            <person name="Oren A."/>
            <person name="Chaudhuri R.R."/>
            <person name="La Ragione R."/>
            <person name="Hildebrand F."/>
            <person name="Pallen M.J."/>
        </authorList>
    </citation>
    <scope>NUCLEOTIDE SEQUENCE</scope>
    <source>
        <strain evidence="2">ChiHile30-977</strain>
    </source>
</reference>
<feature type="region of interest" description="Disordered" evidence="1">
    <location>
        <begin position="1"/>
        <end position="52"/>
    </location>
</feature>
<name>A0A9D0YVQ5_9FIRM</name>
<sequence>MARRNDESAQNQDEYNHAFDTPSARRGALKKKSSAESAAGREGRREAEAGSVHGAAAGEGVSGALRCAPLCRCDESVTVCLGEYKGAKKLPFRFRDGNSNRSGNEHLQTTRLHSREQSEPPGLDERGWTSGAAHRAECRETTILRHTKAKLSAIRETLLECHYYTFPSLKCQ</sequence>
<dbReference type="EMBL" id="DVFI01000060">
    <property type="protein sequence ID" value="HIQ62740.1"/>
    <property type="molecule type" value="Genomic_DNA"/>
</dbReference>
<gene>
    <name evidence="2" type="ORF">IAA66_04025</name>
</gene>
<evidence type="ECO:0000313" key="2">
    <source>
        <dbReference type="EMBL" id="HIQ62740.1"/>
    </source>
</evidence>
<protein>
    <submittedName>
        <fullName evidence="2">Uncharacterized protein</fullName>
    </submittedName>
</protein>
<proteinExistence type="predicted"/>
<feature type="region of interest" description="Disordered" evidence="1">
    <location>
        <begin position="93"/>
        <end position="131"/>
    </location>
</feature>
<reference evidence="2" key="1">
    <citation type="submission" date="2020-10" db="EMBL/GenBank/DDBJ databases">
        <authorList>
            <person name="Gilroy R."/>
        </authorList>
    </citation>
    <scope>NUCLEOTIDE SEQUENCE</scope>
    <source>
        <strain evidence="2">ChiHile30-977</strain>
    </source>
</reference>
<evidence type="ECO:0000313" key="3">
    <source>
        <dbReference type="Proteomes" id="UP000886819"/>
    </source>
</evidence>
<feature type="compositionally biased region" description="Polar residues" evidence="1">
    <location>
        <begin position="99"/>
        <end position="111"/>
    </location>
</feature>
<dbReference type="Proteomes" id="UP000886819">
    <property type="component" value="Unassembled WGS sequence"/>
</dbReference>
<feature type="compositionally biased region" description="Basic and acidic residues" evidence="1">
    <location>
        <begin position="113"/>
        <end position="127"/>
    </location>
</feature>
<evidence type="ECO:0000256" key="1">
    <source>
        <dbReference type="SAM" id="MobiDB-lite"/>
    </source>
</evidence>
<comment type="caution">
    <text evidence="2">The sequence shown here is derived from an EMBL/GenBank/DDBJ whole genome shotgun (WGS) entry which is preliminary data.</text>
</comment>
<accession>A0A9D0YVQ5</accession>